<evidence type="ECO:0000256" key="7">
    <source>
        <dbReference type="SAM" id="MobiDB-lite"/>
    </source>
</evidence>
<dbReference type="SMART" id="SM00490">
    <property type="entry name" value="HELICc"/>
    <property type="match status" value="1"/>
</dbReference>
<dbReference type="GO" id="GO:0016787">
    <property type="term" value="F:hydrolase activity"/>
    <property type="evidence" value="ECO:0007669"/>
    <property type="project" value="UniProtKB-KW"/>
</dbReference>
<dbReference type="InterPro" id="IPR000330">
    <property type="entry name" value="SNF2_N"/>
</dbReference>
<dbReference type="InterPro" id="IPR017907">
    <property type="entry name" value="Znf_RING_CS"/>
</dbReference>
<dbReference type="InterPro" id="IPR050628">
    <property type="entry name" value="SNF2_RAD54_helicase_TF"/>
</dbReference>
<dbReference type="SMART" id="SM00487">
    <property type="entry name" value="DEXDc"/>
    <property type="match status" value="1"/>
</dbReference>
<keyword evidence="6" id="KW-0067">ATP-binding</keyword>
<feature type="region of interest" description="Disordered" evidence="7">
    <location>
        <begin position="963"/>
        <end position="992"/>
    </location>
</feature>
<feature type="region of interest" description="Disordered" evidence="7">
    <location>
        <begin position="1"/>
        <end position="73"/>
    </location>
</feature>
<reference evidence="10 11" key="1">
    <citation type="submission" date="2014-04" db="EMBL/GenBank/DDBJ databases">
        <authorList>
            <consortium name="DOE Joint Genome Institute"/>
            <person name="Kuo A."/>
            <person name="Gay G."/>
            <person name="Dore J."/>
            <person name="Kohler A."/>
            <person name="Nagy L.G."/>
            <person name="Floudas D."/>
            <person name="Copeland A."/>
            <person name="Barry K.W."/>
            <person name="Cichocki N."/>
            <person name="Veneault-Fourrey C."/>
            <person name="LaButti K."/>
            <person name="Lindquist E.A."/>
            <person name="Lipzen A."/>
            <person name="Lundell T."/>
            <person name="Morin E."/>
            <person name="Murat C."/>
            <person name="Sun H."/>
            <person name="Tunlid A."/>
            <person name="Henrissat B."/>
            <person name="Grigoriev I.V."/>
            <person name="Hibbett D.S."/>
            <person name="Martin F."/>
            <person name="Nordberg H.P."/>
            <person name="Cantor M.N."/>
            <person name="Hua S.X."/>
        </authorList>
    </citation>
    <scope>NUCLEOTIDE SEQUENCE [LARGE SCALE GENOMIC DNA]</scope>
    <source>
        <strain evidence="11">h7</strain>
    </source>
</reference>
<dbReference type="InterPro" id="IPR038718">
    <property type="entry name" value="SNF2-like_sf"/>
</dbReference>
<organism evidence="10 11">
    <name type="scientific">Hebeloma cylindrosporum</name>
    <dbReference type="NCBI Taxonomy" id="76867"/>
    <lineage>
        <taxon>Eukaryota</taxon>
        <taxon>Fungi</taxon>
        <taxon>Dikarya</taxon>
        <taxon>Basidiomycota</taxon>
        <taxon>Agaricomycotina</taxon>
        <taxon>Agaricomycetes</taxon>
        <taxon>Agaricomycetidae</taxon>
        <taxon>Agaricales</taxon>
        <taxon>Agaricineae</taxon>
        <taxon>Hymenogastraceae</taxon>
        <taxon>Hebeloma</taxon>
    </lineage>
</organism>
<dbReference type="Gene3D" id="3.40.50.10810">
    <property type="entry name" value="Tandem AAA-ATPase domain"/>
    <property type="match status" value="3"/>
</dbReference>
<evidence type="ECO:0000256" key="2">
    <source>
        <dbReference type="ARBA" id="ARBA00022741"/>
    </source>
</evidence>
<keyword evidence="11" id="KW-1185">Reference proteome</keyword>
<dbReference type="PROSITE" id="PS00518">
    <property type="entry name" value="ZF_RING_1"/>
    <property type="match status" value="1"/>
</dbReference>
<evidence type="ECO:0000256" key="6">
    <source>
        <dbReference type="ARBA" id="ARBA00022840"/>
    </source>
</evidence>
<dbReference type="Pfam" id="PF00176">
    <property type="entry name" value="SNF2-rel_dom"/>
    <property type="match status" value="2"/>
</dbReference>
<keyword evidence="5" id="KW-0862">Zinc</keyword>
<feature type="region of interest" description="Disordered" evidence="7">
    <location>
        <begin position="877"/>
        <end position="914"/>
    </location>
</feature>
<feature type="region of interest" description="Disordered" evidence="7">
    <location>
        <begin position="576"/>
        <end position="604"/>
    </location>
</feature>
<dbReference type="EMBL" id="KN831769">
    <property type="protein sequence ID" value="KIM47841.1"/>
    <property type="molecule type" value="Genomic_DNA"/>
</dbReference>
<dbReference type="GO" id="GO:0008094">
    <property type="term" value="F:ATP-dependent activity, acting on DNA"/>
    <property type="evidence" value="ECO:0007669"/>
    <property type="project" value="TreeGrafter"/>
</dbReference>
<dbReference type="GO" id="GO:0005634">
    <property type="term" value="C:nucleus"/>
    <property type="evidence" value="ECO:0007669"/>
    <property type="project" value="TreeGrafter"/>
</dbReference>
<dbReference type="InterPro" id="IPR049730">
    <property type="entry name" value="SNF2/RAD54-like_C"/>
</dbReference>
<evidence type="ECO:0000256" key="4">
    <source>
        <dbReference type="ARBA" id="ARBA00022801"/>
    </source>
</evidence>
<dbReference type="GO" id="GO:0008270">
    <property type="term" value="F:zinc ion binding"/>
    <property type="evidence" value="ECO:0007669"/>
    <property type="project" value="UniProtKB-KW"/>
</dbReference>
<dbReference type="SUPFAM" id="SSF52540">
    <property type="entry name" value="P-loop containing nucleoside triphosphate hydrolases"/>
    <property type="match status" value="2"/>
</dbReference>
<dbReference type="PROSITE" id="PS51192">
    <property type="entry name" value="HELICASE_ATP_BIND_1"/>
    <property type="match status" value="1"/>
</dbReference>
<reference evidence="11" key="2">
    <citation type="submission" date="2015-01" db="EMBL/GenBank/DDBJ databases">
        <title>Evolutionary Origins and Diversification of the Mycorrhizal Mutualists.</title>
        <authorList>
            <consortium name="DOE Joint Genome Institute"/>
            <consortium name="Mycorrhizal Genomics Consortium"/>
            <person name="Kohler A."/>
            <person name="Kuo A."/>
            <person name="Nagy L.G."/>
            <person name="Floudas D."/>
            <person name="Copeland A."/>
            <person name="Barry K.W."/>
            <person name="Cichocki N."/>
            <person name="Veneault-Fourrey C."/>
            <person name="LaButti K."/>
            <person name="Lindquist E.A."/>
            <person name="Lipzen A."/>
            <person name="Lundell T."/>
            <person name="Morin E."/>
            <person name="Murat C."/>
            <person name="Riley R."/>
            <person name="Ohm R."/>
            <person name="Sun H."/>
            <person name="Tunlid A."/>
            <person name="Henrissat B."/>
            <person name="Grigoriev I.V."/>
            <person name="Hibbett D.S."/>
            <person name="Martin F."/>
        </authorList>
    </citation>
    <scope>NUCLEOTIDE SEQUENCE [LARGE SCALE GENOMIC DNA]</scope>
    <source>
        <strain evidence="11">h7</strain>
    </source>
</reference>
<feature type="compositionally biased region" description="Basic residues" evidence="7">
    <location>
        <begin position="974"/>
        <end position="986"/>
    </location>
</feature>
<dbReference type="GO" id="GO:0005524">
    <property type="term" value="F:ATP binding"/>
    <property type="evidence" value="ECO:0007669"/>
    <property type="project" value="UniProtKB-KW"/>
</dbReference>
<keyword evidence="3" id="KW-0863">Zinc-finger</keyword>
<dbReference type="OrthoDB" id="448448at2759"/>
<dbReference type="PROSITE" id="PS51194">
    <property type="entry name" value="HELICASE_CTER"/>
    <property type="match status" value="1"/>
</dbReference>
<feature type="domain" description="Helicase C-terminal" evidence="9">
    <location>
        <begin position="1033"/>
        <end position="1188"/>
    </location>
</feature>
<dbReference type="InterPro" id="IPR014001">
    <property type="entry name" value="Helicase_ATP-bd"/>
</dbReference>
<accession>A0A0C3CVF3</accession>
<gene>
    <name evidence="10" type="ORF">M413DRAFT_15937</name>
</gene>
<name>A0A0C3CVF3_HEBCY</name>
<dbReference type="PANTHER" id="PTHR45626">
    <property type="entry name" value="TRANSCRIPTION TERMINATION FACTOR 2-RELATED"/>
    <property type="match status" value="1"/>
</dbReference>
<keyword evidence="1" id="KW-0479">Metal-binding</keyword>
<evidence type="ECO:0000259" key="8">
    <source>
        <dbReference type="PROSITE" id="PS51192"/>
    </source>
</evidence>
<protein>
    <submittedName>
        <fullName evidence="10">Uncharacterized protein</fullName>
    </submittedName>
</protein>
<keyword evidence="4" id="KW-0378">Hydrolase</keyword>
<dbReference type="Proteomes" id="UP000053424">
    <property type="component" value="Unassembled WGS sequence"/>
</dbReference>
<dbReference type="CDD" id="cd18008">
    <property type="entry name" value="DEXDc_SHPRH-like"/>
    <property type="match status" value="1"/>
</dbReference>
<feature type="compositionally biased region" description="Polar residues" evidence="7">
    <location>
        <begin position="902"/>
        <end position="912"/>
    </location>
</feature>
<dbReference type="AlphaFoldDB" id="A0A0C3CVF3"/>
<sequence>MAAHIDLTLDDDDDNDIYRYAKRPRPDIPPPPYRPLFAGPIPPAQIIDLTGSPSPPPLSASSRHASQPPLPDDLPPKTPVCIGLLTVTALVIYPLPYIMPQNPGETEWVIVRLLYEHNPDKSHNKETIHIRTPSGCLPNGESISSKGFAVVEQRVADFLGPILGKGLIRLDAKIRKATGNLPILPLQMLVYTPKGNINVVGNYLHQSNLILSHPAPPYEMQRLTNYHYFNPHHGIQDAQQRVIMASNSLNILTQQNQARWNTPTSTTKSVEVQRSQVDELFRTLKDGDELLETEPGPEVATKLYPHQKKALTFLLEREREKRGTDGFSSLWQKRHNPISRRTTWFHLVTENEVGEAPHESKGAILADDMGLGKTITCVSLIAATLASSQAFASSPLEVVPQPPPRLAEPSAAQFAGRVWGMPEVENSSTTTSDKAKAKMDRIQNKLESEYARACRIKAKSRATLIVCPLSTVSNWEDQFREHWKGEVSVIGGSGGSCIPPPSTTSSQSVGISAQTSMQVDEDVKKPARVREGRPLRVYIYHGNARRPDPSFLADFDAVITTYATLASEFSKQSRSLMAAAEEEEDDEGASSEGLGGVDIDERGNQVLRLPKPKKTGTKRKKAAMLANSPAEIPSALQSIHWFRVVLDEAHSIKETGTVASRACCDLKADRRLCLTGTPVQNKLDDVFALIKFLRLEPFDDKNIWTQFIGTPVKFGQALGVARLQTIMKCTTLRRTKETKAPDGKKILALPERKDELRYLKFDEEEQEIYNRFFTESQAEFNDLSKKNEVMKNYVGILQKILRLRQICDHFELVQGKEPGQGSANPDGVASYEDIVSAIAKDGFNASRAAAIFTILRESATTQYVECGGELCASTELGQGDGVDSEGPSTSNKRGRRGKGNASRGSTRANSPNTPRPVLTKCQHLFCIECYRNSVCPGWPNVSPDIRRSCSTCQTGLSPTDAHEVKADAIPEGSHKKKVQKREKRQKGASLENFHPSTKVKALLGDLIEFSRMNIHSVNYDPEIQLVESDDGTPMDTGIIKTVVFSQWTSMLDKIEDALEATGIRYDRLDGTMKRDDRTRAMDALKHDPGCEVLLVSLKAGGVGLNLTAAQRVYLMDPYWNPAVENQAVDRIHRLGQTRPVTTVKFIIQDSIEAKLLDLQRKKTELANMTLGQNFSKGDLLQRRMEELTQLFGP</sequence>
<dbReference type="InterPro" id="IPR001650">
    <property type="entry name" value="Helicase_C-like"/>
</dbReference>
<dbReference type="InterPro" id="IPR027417">
    <property type="entry name" value="P-loop_NTPase"/>
</dbReference>
<feature type="domain" description="Helicase ATP-binding" evidence="8">
    <location>
        <begin position="354"/>
        <end position="696"/>
    </location>
</feature>
<dbReference type="Pfam" id="PF00271">
    <property type="entry name" value="Helicase_C"/>
    <property type="match status" value="1"/>
</dbReference>
<dbReference type="STRING" id="686832.A0A0C3CVF3"/>
<dbReference type="HOGENOM" id="CLU_000315_2_7_1"/>
<dbReference type="PANTHER" id="PTHR45626:SF52">
    <property type="entry name" value="SINGLE-STRANDED DNA-DEPENDENT ATPASE (EUROFUNG)"/>
    <property type="match status" value="1"/>
</dbReference>
<keyword evidence="2" id="KW-0547">Nucleotide-binding</keyword>
<evidence type="ECO:0000256" key="3">
    <source>
        <dbReference type="ARBA" id="ARBA00022771"/>
    </source>
</evidence>
<evidence type="ECO:0000256" key="1">
    <source>
        <dbReference type="ARBA" id="ARBA00022723"/>
    </source>
</evidence>
<dbReference type="CDD" id="cd18793">
    <property type="entry name" value="SF2_C_SNF"/>
    <property type="match status" value="1"/>
</dbReference>
<evidence type="ECO:0000259" key="9">
    <source>
        <dbReference type="PROSITE" id="PS51194"/>
    </source>
</evidence>
<evidence type="ECO:0000313" key="10">
    <source>
        <dbReference type="EMBL" id="KIM47841.1"/>
    </source>
</evidence>
<feature type="compositionally biased region" description="Acidic residues" evidence="7">
    <location>
        <begin position="580"/>
        <end position="589"/>
    </location>
</feature>
<evidence type="ECO:0000256" key="5">
    <source>
        <dbReference type="ARBA" id="ARBA00022833"/>
    </source>
</evidence>
<dbReference type="Gene3D" id="3.40.50.300">
    <property type="entry name" value="P-loop containing nucleotide triphosphate hydrolases"/>
    <property type="match status" value="1"/>
</dbReference>
<evidence type="ECO:0000313" key="11">
    <source>
        <dbReference type="Proteomes" id="UP000053424"/>
    </source>
</evidence>
<dbReference type="GO" id="GO:0006281">
    <property type="term" value="P:DNA repair"/>
    <property type="evidence" value="ECO:0007669"/>
    <property type="project" value="TreeGrafter"/>
</dbReference>
<proteinExistence type="predicted"/>